<comment type="caution">
    <text evidence="1">The sequence shown here is derived from an EMBL/GenBank/DDBJ whole genome shotgun (WGS) entry which is preliminary data.</text>
</comment>
<accession>A0A9P5XAE3</accession>
<proteinExistence type="predicted"/>
<keyword evidence="2" id="KW-1185">Reference proteome</keyword>
<dbReference type="EMBL" id="MU151268">
    <property type="protein sequence ID" value="KAF9446015.1"/>
    <property type="molecule type" value="Genomic_DNA"/>
</dbReference>
<evidence type="ECO:0000313" key="1">
    <source>
        <dbReference type="EMBL" id="KAF9446015.1"/>
    </source>
</evidence>
<organism evidence="1 2">
    <name type="scientific">Macrolepiota fuliginosa MF-IS2</name>
    <dbReference type="NCBI Taxonomy" id="1400762"/>
    <lineage>
        <taxon>Eukaryota</taxon>
        <taxon>Fungi</taxon>
        <taxon>Dikarya</taxon>
        <taxon>Basidiomycota</taxon>
        <taxon>Agaricomycotina</taxon>
        <taxon>Agaricomycetes</taxon>
        <taxon>Agaricomycetidae</taxon>
        <taxon>Agaricales</taxon>
        <taxon>Agaricineae</taxon>
        <taxon>Agaricaceae</taxon>
        <taxon>Macrolepiota</taxon>
    </lineage>
</organism>
<feature type="non-terminal residue" evidence="1">
    <location>
        <position position="71"/>
    </location>
</feature>
<sequence length="71" mass="7723">MTLDGIPHSIYGSRPGPTSPLRSTNTLFKPFYFYPPCIVAMSKSHCAPRAIALSKLPYCSRCSPGNVVPSH</sequence>
<evidence type="ECO:0000313" key="2">
    <source>
        <dbReference type="Proteomes" id="UP000807342"/>
    </source>
</evidence>
<reference evidence="1" key="1">
    <citation type="submission" date="2020-11" db="EMBL/GenBank/DDBJ databases">
        <authorList>
            <consortium name="DOE Joint Genome Institute"/>
            <person name="Ahrendt S."/>
            <person name="Riley R."/>
            <person name="Andreopoulos W."/>
            <person name="Labutti K."/>
            <person name="Pangilinan J."/>
            <person name="Ruiz-Duenas F.J."/>
            <person name="Barrasa J.M."/>
            <person name="Sanchez-Garcia M."/>
            <person name="Camarero S."/>
            <person name="Miyauchi S."/>
            <person name="Serrano A."/>
            <person name="Linde D."/>
            <person name="Babiker R."/>
            <person name="Drula E."/>
            <person name="Ayuso-Fernandez I."/>
            <person name="Pacheco R."/>
            <person name="Padilla G."/>
            <person name="Ferreira P."/>
            <person name="Barriuso J."/>
            <person name="Kellner H."/>
            <person name="Castanera R."/>
            <person name="Alfaro M."/>
            <person name="Ramirez L."/>
            <person name="Pisabarro A.G."/>
            <person name="Kuo A."/>
            <person name="Tritt A."/>
            <person name="Lipzen A."/>
            <person name="He G."/>
            <person name="Yan M."/>
            <person name="Ng V."/>
            <person name="Cullen D."/>
            <person name="Martin F."/>
            <person name="Rosso M.-N."/>
            <person name="Henrissat B."/>
            <person name="Hibbett D."/>
            <person name="Martinez A.T."/>
            <person name="Grigoriev I.V."/>
        </authorList>
    </citation>
    <scope>NUCLEOTIDE SEQUENCE</scope>
    <source>
        <strain evidence="1">MF-IS2</strain>
    </source>
</reference>
<gene>
    <name evidence="1" type="ORF">P691DRAFT_804821</name>
</gene>
<dbReference type="Proteomes" id="UP000807342">
    <property type="component" value="Unassembled WGS sequence"/>
</dbReference>
<dbReference type="AlphaFoldDB" id="A0A9P5XAE3"/>
<protein>
    <submittedName>
        <fullName evidence="1">Uncharacterized protein</fullName>
    </submittedName>
</protein>
<name>A0A9P5XAE3_9AGAR</name>